<dbReference type="OrthoDB" id="2758396at2759"/>
<dbReference type="EMBL" id="ML122256">
    <property type="protein sequence ID" value="RPD63403.1"/>
    <property type="molecule type" value="Genomic_DNA"/>
</dbReference>
<evidence type="ECO:0000313" key="2">
    <source>
        <dbReference type="Proteomes" id="UP000313359"/>
    </source>
</evidence>
<organism evidence="1 2">
    <name type="scientific">Lentinus tigrinus ALCF2SS1-6</name>
    <dbReference type="NCBI Taxonomy" id="1328759"/>
    <lineage>
        <taxon>Eukaryota</taxon>
        <taxon>Fungi</taxon>
        <taxon>Dikarya</taxon>
        <taxon>Basidiomycota</taxon>
        <taxon>Agaricomycotina</taxon>
        <taxon>Agaricomycetes</taxon>
        <taxon>Polyporales</taxon>
        <taxon>Polyporaceae</taxon>
        <taxon>Lentinus</taxon>
    </lineage>
</organism>
<evidence type="ECO:0000313" key="1">
    <source>
        <dbReference type="EMBL" id="RPD63403.1"/>
    </source>
</evidence>
<dbReference type="AlphaFoldDB" id="A0A5C2SI03"/>
<accession>A0A5C2SI03</accession>
<keyword evidence="2" id="KW-1185">Reference proteome</keyword>
<dbReference type="Proteomes" id="UP000313359">
    <property type="component" value="Unassembled WGS sequence"/>
</dbReference>
<sequence length="218" mass="23908">MAVVQLSTDDNAFSSIYPPTHLQGPALGSDDVRLQNGVSTALVVVSTSVLRTHPSLLKYDSGIPVKQEIMQTPYANGSRKRLGPTVDLPPVAQYGTAYRLDRAIVGSFVGTIDHDDLAFPEITMAQKMSIRFQFVGHTPYSRQASVLRSTKGNGRVEQPTKGFLATLAARELERFMESENARDPSCFPYRLDQLVLLDIRLVSDGSLQPSVGVFLPRT</sequence>
<reference evidence="1" key="1">
    <citation type="journal article" date="2018" name="Genome Biol. Evol.">
        <title>Genomics and development of Lentinus tigrinus, a white-rot wood-decaying mushroom with dimorphic fruiting bodies.</title>
        <authorList>
            <person name="Wu B."/>
            <person name="Xu Z."/>
            <person name="Knudson A."/>
            <person name="Carlson A."/>
            <person name="Chen N."/>
            <person name="Kovaka S."/>
            <person name="LaButti K."/>
            <person name="Lipzen A."/>
            <person name="Pennachio C."/>
            <person name="Riley R."/>
            <person name="Schakwitz W."/>
            <person name="Umezawa K."/>
            <person name="Ohm R.A."/>
            <person name="Grigoriev I.V."/>
            <person name="Nagy L.G."/>
            <person name="Gibbons J."/>
            <person name="Hibbett D."/>
        </authorList>
    </citation>
    <scope>NUCLEOTIDE SEQUENCE [LARGE SCALE GENOMIC DNA]</scope>
    <source>
        <strain evidence="1">ALCF2SS1-6</strain>
    </source>
</reference>
<proteinExistence type="predicted"/>
<name>A0A5C2SI03_9APHY</name>
<protein>
    <submittedName>
        <fullName evidence="1">Uncharacterized protein</fullName>
    </submittedName>
</protein>
<gene>
    <name evidence="1" type="ORF">L227DRAFT_599077</name>
</gene>